<evidence type="ECO:0000259" key="3">
    <source>
        <dbReference type="Pfam" id="PF00881"/>
    </source>
</evidence>
<sequence>MTMHFDLPMPARALPAQAGATAAHAVQTAHDALARTRHSVRAFLPTPVPLDCVQSLLQTARQAPSGANLQPGHFWLVQQPLRQQLSDAVVHASRHGPEQAEDYDYFPRPMPMQLRKRQVAAAQALYGQLGIARGDAAARQRHFEDNYRFFGAPVALIVTIDAAMGAGCYMDLGMALHALLLAAHARGLGACAIGAFASFPDTVRSVLALPDAHKVVCGVALGHADPAHPVNATRTAREPLASYFTVLGGG</sequence>
<evidence type="ECO:0000313" key="4">
    <source>
        <dbReference type="EMBL" id="GAA3986852.1"/>
    </source>
</evidence>
<comment type="caution">
    <text evidence="4">The sequence shown here is derived from an EMBL/GenBank/DDBJ whole genome shotgun (WGS) entry which is preliminary data.</text>
</comment>
<name>A0ABP7QRQ5_9BURK</name>
<evidence type="ECO:0000256" key="2">
    <source>
        <dbReference type="ARBA" id="ARBA00023002"/>
    </source>
</evidence>
<dbReference type="EMBL" id="BAABBP010000004">
    <property type="protein sequence ID" value="GAA3986852.1"/>
    <property type="molecule type" value="Genomic_DNA"/>
</dbReference>
<gene>
    <name evidence="4" type="ORF">GCM10022279_07340</name>
</gene>
<dbReference type="Gene3D" id="3.40.109.10">
    <property type="entry name" value="NADH Oxidase"/>
    <property type="match status" value="1"/>
</dbReference>
<dbReference type="Proteomes" id="UP001501627">
    <property type="component" value="Unassembled WGS sequence"/>
</dbReference>
<dbReference type="Pfam" id="PF00881">
    <property type="entry name" value="Nitroreductase"/>
    <property type="match status" value="1"/>
</dbReference>
<dbReference type="CDD" id="cd02136">
    <property type="entry name" value="PnbA_NfnB-like"/>
    <property type="match status" value="1"/>
</dbReference>
<dbReference type="InterPro" id="IPR000415">
    <property type="entry name" value="Nitroreductase-like"/>
</dbReference>
<dbReference type="PANTHER" id="PTHR43673:SF10">
    <property type="entry name" value="NADH DEHYDROGENASE_NAD(P)H NITROREDUCTASE XCC3605-RELATED"/>
    <property type="match status" value="1"/>
</dbReference>
<feature type="domain" description="Nitroreductase" evidence="3">
    <location>
        <begin position="35"/>
        <end position="223"/>
    </location>
</feature>
<keyword evidence="5" id="KW-1185">Reference proteome</keyword>
<dbReference type="PANTHER" id="PTHR43673">
    <property type="entry name" value="NAD(P)H NITROREDUCTASE YDGI-RELATED"/>
    <property type="match status" value="1"/>
</dbReference>
<accession>A0ABP7QRQ5</accession>
<dbReference type="SUPFAM" id="SSF55469">
    <property type="entry name" value="FMN-dependent nitroreductase-like"/>
    <property type="match status" value="1"/>
</dbReference>
<dbReference type="InterPro" id="IPR029479">
    <property type="entry name" value="Nitroreductase"/>
</dbReference>
<comment type="similarity">
    <text evidence="1">Belongs to the nitroreductase family.</text>
</comment>
<evidence type="ECO:0000256" key="1">
    <source>
        <dbReference type="ARBA" id="ARBA00007118"/>
    </source>
</evidence>
<reference evidence="5" key="1">
    <citation type="journal article" date="2019" name="Int. J. Syst. Evol. Microbiol.">
        <title>The Global Catalogue of Microorganisms (GCM) 10K type strain sequencing project: providing services to taxonomists for standard genome sequencing and annotation.</title>
        <authorList>
            <consortium name="The Broad Institute Genomics Platform"/>
            <consortium name="The Broad Institute Genome Sequencing Center for Infectious Disease"/>
            <person name="Wu L."/>
            <person name="Ma J."/>
        </authorList>
    </citation>
    <scope>NUCLEOTIDE SEQUENCE [LARGE SCALE GENOMIC DNA]</scope>
    <source>
        <strain evidence="5">JCM 17561</strain>
    </source>
</reference>
<evidence type="ECO:0000313" key="5">
    <source>
        <dbReference type="Proteomes" id="UP001501627"/>
    </source>
</evidence>
<proteinExistence type="inferred from homology"/>
<organism evidence="4 5">
    <name type="scientific">Comamonas faecalis</name>
    <dbReference type="NCBI Taxonomy" id="1387849"/>
    <lineage>
        <taxon>Bacteria</taxon>
        <taxon>Pseudomonadati</taxon>
        <taxon>Pseudomonadota</taxon>
        <taxon>Betaproteobacteria</taxon>
        <taxon>Burkholderiales</taxon>
        <taxon>Comamonadaceae</taxon>
        <taxon>Comamonas</taxon>
    </lineage>
</organism>
<keyword evidence="2" id="KW-0560">Oxidoreductase</keyword>
<protein>
    <submittedName>
        <fullName evidence="4">Nitroreductase</fullName>
    </submittedName>
</protein>